<dbReference type="HOGENOM" id="CLU_2072558_0_0_1"/>
<proteinExistence type="inferred from homology"/>
<feature type="domain" description="CCAAT-binding factor" evidence="3">
    <location>
        <begin position="5"/>
        <end position="50"/>
    </location>
</feature>
<evidence type="ECO:0000256" key="1">
    <source>
        <dbReference type="ARBA" id="ARBA00007797"/>
    </source>
</evidence>
<keyword evidence="5" id="KW-1185">Reference proteome</keyword>
<evidence type="ECO:0000259" key="3">
    <source>
        <dbReference type="Pfam" id="PF03914"/>
    </source>
</evidence>
<gene>
    <name evidence="4" type="ORF">M378DRAFT_169106</name>
</gene>
<protein>
    <recommendedName>
        <fullName evidence="3">CCAAT-binding factor domain-containing protein</fullName>
    </recommendedName>
</protein>
<sequence>MSSRVMIHRAEGEDDASTGDPFLSQGPNPLLTHALSSSLWELYNQRSHYHSCKAFTKPEYRCHGRSPRSYISLRDAFPNETMKSCRDEGVNLVPKSSATCGPFRLTPMHFKMGIRRRV</sequence>
<dbReference type="Proteomes" id="UP000054549">
    <property type="component" value="Unassembled WGS sequence"/>
</dbReference>
<evidence type="ECO:0000313" key="4">
    <source>
        <dbReference type="EMBL" id="KIL59593.1"/>
    </source>
</evidence>
<evidence type="ECO:0000256" key="2">
    <source>
        <dbReference type="SAM" id="MobiDB-lite"/>
    </source>
</evidence>
<dbReference type="InterPro" id="IPR005612">
    <property type="entry name" value="CCAAT-binding_factor"/>
</dbReference>
<accession>A0A0C2WTD5</accession>
<dbReference type="STRING" id="946122.A0A0C2WTD5"/>
<dbReference type="GO" id="GO:0005634">
    <property type="term" value="C:nucleus"/>
    <property type="evidence" value="ECO:0007669"/>
    <property type="project" value="UniProtKB-ARBA"/>
</dbReference>
<feature type="region of interest" description="Disordered" evidence="2">
    <location>
        <begin position="1"/>
        <end position="25"/>
    </location>
</feature>
<dbReference type="Pfam" id="PF03914">
    <property type="entry name" value="CBF"/>
    <property type="match status" value="1"/>
</dbReference>
<dbReference type="EMBL" id="KN818313">
    <property type="protein sequence ID" value="KIL59593.1"/>
    <property type="molecule type" value="Genomic_DNA"/>
</dbReference>
<evidence type="ECO:0000313" key="5">
    <source>
        <dbReference type="Proteomes" id="UP000054549"/>
    </source>
</evidence>
<organism evidence="4 5">
    <name type="scientific">Amanita muscaria (strain Koide BX008)</name>
    <dbReference type="NCBI Taxonomy" id="946122"/>
    <lineage>
        <taxon>Eukaryota</taxon>
        <taxon>Fungi</taxon>
        <taxon>Dikarya</taxon>
        <taxon>Basidiomycota</taxon>
        <taxon>Agaricomycotina</taxon>
        <taxon>Agaricomycetes</taxon>
        <taxon>Agaricomycetidae</taxon>
        <taxon>Agaricales</taxon>
        <taxon>Pluteineae</taxon>
        <taxon>Amanitaceae</taxon>
        <taxon>Amanita</taxon>
    </lineage>
</organism>
<dbReference type="InParanoid" id="A0A0C2WTD5"/>
<dbReference type="OrthoDB" id="10263185at2759"/>
<name>A0A0C2WTD5_AMAMK</name>
<comment type="similarity">
    <text evidence="1">Belongs to the CBF/MAK21 family.</text>
</comment>
<dbReference type="AlphaFoldDB" id="A0A0C2WTD5"/>
<reference evidence="4 5" key="1">
    <citation type="submission" date="2014-04" db="EMBL/GenBank/DDBJ databases">
        <title>Evolutionary Origins and Diversification of the Mycorrhizal Mutualists.</title>
        <authorList>
            <consortium name="DOE Joint Genome Institute"/>
            <consortium name="Mycorrhizal Genomics Consortium"/>
            <person name="Kohler A."/>
            <person name="Kuo A."/>
            <person name="Nagy L.G."/>
            <person name="Floudas D."/>
            <person name="Copeland A."/>
            <person name="Barry K.W."/>
            <person name="Cichocki N."/>
            <person name="Veneault-Fourrey C."/>
            <person name="LaButti K."/>
            <person name="Lindquist E.A."/>
            <person name="Lipzen A."/>
            <person name="Lundell T."/>
            <person name="Morin E."/>
            <person name="Murat C."/>
            <person name="Riley R."/>
            <person name="Ohm R."/>
            <person name="Sun H."/>
            <person name="Tunlid A."/>
            <person name="Henrissat B."/>
            <person name="Grigoriev I.V."/>
            <person name="Hibbett D.S."/>
            <person name="Martin F."/>
        </authorList>
    </citation>
    <scope>NUCLEOTIDE SEQUENCE [LARGE SCALE GENOMIC DNA]</scope>
    <source>
        <strain evidence="4 5">Koide BX008</strain>
    </source>
</reference>